<evidence type="ECO:0000313" key="2">
    <source>
        <dbReference type="EMBL" id="KAG6740105.1"/>
    </source>
</evidence>
<comment type="caution">
    <text evidence="2">The sequence shown here is derived from an EMBL/GenBank/DDBJ whole genome shotgun (WGS) entry which is preliminary data.</text>
</comment>
<dbReference type="AlphaFoldDB" id="A0A8X8C445"/>
<keyword evidence="3" id="KW-1185">Reference proteome</keyword>
<reference evidence="2" key="1">
    <citation type="journal article" date="2020" name="bioRxiv">
        <title>Hybrid origin of Populus tomentosa Carr. identified through genome sequencing and phylogenomic analysis.</title>
        <authorList>
            <person name="An X."/>
            <person name="Gao K."/>
            <person name="Chen Z."/>
            <person name="Li J."/>
            <person name="Yang X."/>
            <person name="Yang X."/>
            <person name="Zhou J."/>
            <person name="Guo T."/>
            <person name="Zhao T."/>
            <person name="Huang S."/>
            <person name="Miao D."/>
            <person name="Khan W.U."/>
            <person name="Rao P."/>
            <person name="Ye M."/>
            <person name="Lei B."/>
            <person name="Liao W."/>
            <person name="Wang J."/>
            <person name="Ji L."/>
            <person name="Li Y."/>
            <person name="Guo B."/>
            <person name="Mustafa N.S."/>
            <person name="Li S."/>
            <person name="Yun Q."/>
            <person name="Keller S.R."/>
            <person name="Mao J."/>
            <person name="Zhang R."/>
            <person name="Strauss S.H."/>
        </authorList>
    </citation>
    <scope>NUCLEOTIDE SEQUENCE</scope>
    <source>
        <strain evidence="2">GM15</strain>
        <tissue evidence="2">Leaf</tissue>
    </source>
</reference>
<organism evidence="2 3">
    <name type="scientific">Populus tomentosa</name>
    <name type="common">Chinese white poplar</name>
    <dbReference type="NCBI Taxonomy" id="118781"/>
    <lineage>
        <taxon>Eukaryota</taxon>
        <taxon>Viridiplantae</taxon>
        <taxon>Streptophyta</taxon>
        <taxon>Embryophyta</taxon>
        <taxon>Tracheophyta</taxon>
        <taxon>Spermatophyta</taxon>
        <taxon>Magnoliopsida</taxon>
        <taxon>eudicotyledons</taxon>
        <taxon>Gunneridae</taxon>
        <taxon>Pentapetalae</taxon>
        <taxon>rosids</taxon>
        <taxon>fabids</taxon>
        <taxon>Malpighiales</taxon>
        <taxon>Salicaceae</taxon>
        <taxon>Saliceae</taxon>
        <taxon>Populus</taxon>
    </lineage>
</organism>
<evidence type="ECO:0000313" key="3">
    <source>
        <dbReference type="Proteomes" id="UP000886885"/>
    </source>
</evidence>
<dbReference type="EMBL" id="JAAWWB010000036">
    <property type="protein sequence ID" value="KAG6740105.1"/>
    <property type="molecule type" value="Genomic_DNA"/>
</dbReference>
<sequence>MSLGRAGMVGNVDFGSSGKWGKGGNSGNLGTSGFGSSGNSGFGNGGSSTLGNRGTSGNSGLGSSGTLGNVVPKILRASVLPVLSTNDKVISKSGEMNVRKRREAMVLEMAIGRTSKMWDVENRAVSMEIWWESLSLGSSASGM</sequence>
<feature type="region of interest" description="Disordered" evidence="1">
    <location>
        <begin position="44"/>
        <end position="67"/>
    </location>
</feature>
<dbReference type="Proteomes" id="UP000886885">
    <property type="component" value="Chromosome 18D"/>
</dbReference>
<proteinExistence type="predicted"/>
<gene>
    <name evidence="2" type="ORF">POTOM_057742</name>
</gene>
<accession>A0A8X8C445</accession>
<evidence type="ECO:0000256" key="1">
    <source>
        <dbReference type="SAM" id="MobiDB-lite"/>
    </source>
</evidence>
<name>A0A8X8C445_POPTO</name>
<protein>
    <submittedName>
        <fullName evidence="2">Uncharacterized protein</fullName>
    </submittedName>
</protein>